<dbReference type="PANTHER" id="PTHR39600:SF1">
    <property type="entry name" value="PEPTIDASE INHIBITOR I78 FAMILY PROTEIN"/>
    <property type="match status" value="1"/>
</dbReference>
<dbReference type="EMBL" id="WNXQ01000001">
    <property type="protein sequence ID" value="MWB76554.1"/>
    <property type="molecule type" value="Genomic_DNA"/>
</dbReference>
<keyword evidence="2" id="KW-1185">Reference proteome</keyword>
<reference evidence="1 2" key="1">
    <citation type="submission" date="2019-11" db="EMBL/GenBank/DDBJ databases">
        <title>Pseudooceanicola pacifica sp. nov., isolated from deep-sea sediment of the Pacific Ocean.</title>
        <authorList>
            <person name="Lyu L."/>
        </authorList>
    </citation>
    <scope>NUCLEOTIDE SEQUENCE [LARGE SCALE GENOMIC DNA]</scope>
    <source>
        <strain evidence="1 2">216_PA32_1</strain>
    </source>
</reference>
<dbReference type="RefSeq" id="WP_160380699.1">
    <property type="nucleotide sequence ID" value="NZ_WNXQ01000001.1"/>
</dbReference>
<protein>
    <recommendedName>
        <fullName evidence="3">Peptidase inhibitor I78 family protein</fullName>
    </recommendedName>
</protein>
<evidence type="ECO:0000313" key="1">
    <source>
        <dbReference type="EMBL" id="MWB76554.1"/>
    </source>
</evidence>
<accession>A0A844W1H2</accession>
<organism evidence="1 2">
    <name type="scientific">Pseudooceanicola pacificus</name>
    <dbReference type="NCBI Taxonomy" id="2676438"/>
    <lineage>
        <taxon>Bacteria</taxon>
        <taxon>Pseudomonadati</taxon>
        <taxon>Pseudomonadota</taxon>
        <taxon>Alphaproteobacteria</taxon>
        <taxon>Rhodobacterales</taxon>
        <taxon>Paracoccaceae</taxon>
        <taxon>Pseudooceanicola</taxon>
    </lineage>
</organism>
<gene>
    <name evidence="1" type="ORF">GLS40_00795</name>
</gene>
<dbReference type="AlphaFoldDB" id="A0A844W1H2"/>
<dbReference type="PROSITE" id="PS51257">
    <property type="entry name" value="PROKAR_LIPOPROTEIN"/>
    <property type="match status" value="1"/>
</dbReference>
<comment type="caution">
    <text evidence="1">The sequence shown here is derived from an EMBL/GenBank/DDBJ whole genome shotgun (WGS) entry which is preliminary data.</text>
</comment>
<dbReference type="Pfam" id="PF11720">
    <property type="entry name" value="Inhibitor_I78"/>
    <property type="match status" value="1"/>
</dbReference>
<evidence type="ECO:0008006" key="3">
    <source>
        <dbReference type="Google" id="ProtNLM"/>
    </source>
</evidence>
<evidence type="ECO:0000313" key="2">
    <source>
        <dbReference type="Proteomes" id="UP000443843"/>
    </source>
</evidence>
<sequence length="93" mass="9840">MRLAFVTLAALVSLSGCIEEEKTAGTVEGDAPSCGAEDLQGIVGKAFDASLIPPETKAVRVVRPGMVVTMDYRSDRLNVELNDEDVIVKVTCG</sequence>
<dbReference type="Proteomes" id="UP000443843">
    <property type="component" value="Unassembled WGS sequence"/>
</dbReference>
<proteinExistence type="predicted"/>
<name>A0A844W1H2_9RHOB</name>
<dbReference type="InterPro" id="IPR021719">
    <property type="entry name" value="Prot_inh_I78"/>
</dbReference>
<dbReference type="Gene3D" id="3.30.10.10">
    <property type="entry name" value="Trypsin Inhibitor V, subunit A"/>
    <property type="match status" value="1"/>
</dbReference>
<dbReference type="PANTHER" id="PTHR39600">
    <property type="entry name" value="PEPTIDASE INHIBITOR I78 FAMILY PROTEIN"/>
    <property type="match status" value="1"/>
</dbReference>